<reference evidence="2" key="1">
    <citation type="submission" date="2019-03" db="EMBL/GenBank/DDBJ databases">
        <authorList>
            <person name="Mank J."/>
            <person name="Almeida P."/>
        </authorList>
    </citation>
    <scope>NUCLEOTIDE SEQUENCE</scope>
    <source>
        <strain evidence="2">78183</strain>
    </source>
</reference>
<dbReference type="AlphaFoldDB" id="A0A6N2MMJ8"/>
<feature type="transmembrane region" description="Helical" evidence="1">
    <location>
        <begin position="96"/>
        <end position="114"/>
    </location>
</feature>
<evidence type="ECO:0000313" key="2">
    <source>
        <dbReference type="EMBL" id="VFU55477.1"/>
    </source>
</evidence>
<keyword evidence="1" id="KW-0472">Membrane</keyword>
<dbReference type="EMBL" id="CAADRP010001885">
    <property type="protein sequence ID" value="VFU55477.1"/>
    <property type="molecule type" value="Genomic_DNA"/>
</dbReference>
<protein>
    <submittedName>
        <fullName evidence="2">Uncharacterized protein</fullName>
    </submittedName>
</protein>
<organism evidence="2">
    <name type="scientific">Salix viminalis</name>
    <name type="common">Common osier</name>
    <name type="synonym">Basket willow</name>
    <dbReference type="NCBI Taxonomy" id="40686"/>
    <lineage>
        <taxon>Eukaryota</taxon>
        <taxon>Viridiplantae</taxon>
        <taxon>Streptophyta</taxon>
        <taxon>Embryophyta</taxon>
        <taxon>Tracheophyta</taxon>
        <taxon>Spermatophyta</taxon>
        <taxon>Magnoliopsida</taxon>
        <taxon>eudicotyledons</taxon>
        <taxon>Gunneridae</taxon>
        <taxon>Pentapetalae</taxon>
        <taxon>rosids</taxon>
        <taxon>fabids</taxon>
        <taxon>Malpighiales</taxon>
        <taxon>Salicaceae</taxon>
        <taxon>Saliceae</taxon>
        <taxon>Salix</taxon>
    </lineage>
</organism>
<evidence type="ECO:0000256" key="1">
    <source>
        <dbReference type="SAM" id="Phobius"/>
    </source>
</evidence>
<keyword evidence="1" id="KW-0812">Transmembrane</keyword>
<keyword evidence="1" id="KW-1133">Transmembrane helix</keyword>
<name>A0A6N2MMJ8_SALVM</name>
<dbReference type="InterPro" id="IPR004158">
    <property type="entry name" value="DUF247_pln"/>
</dbReference>
<dbReference type="PANTHER" id="PTHR31170:SF24">
    <property type="match status" value="1"/>
</dbReference>
<proteinExistence type="predicted"/>
<dbReference type="Pfam" id="PF03140">
    <property type="entry name" value="DUF247"/>
    <property type="match status" value="1"/>
</dbReference>
<accession>A0A6N2MMJ8</accession>
<gene>
    <name evidence="2" type="ORF">SVIM_LOCUS394093</name>
</gene>
<sequence length="124" mass="14019">MPGAVLQPDEAYISNYFKFMDHLIDRAEDVALLAEEGIIINWLGDDAAVSKLMNNLSQRSETASYYSDICQTMNDYYENPWNRRKATLNLVYFSNLWRGTGTVAAAFLLILTLIQTITSLKSAL</sequence>
<dbReference type="PANTHER" id="PTHR31170">
    <property type="entry name" value="BNAC04G53230D PROTEIN"/>
    <property type="match status" value="1"/>
</dbReference>